<dbReference type="Proteomes" id="UP000655550">
    <property type="component" value="Unassembled WGS sequence"/>
</dbReference>
<feature type="transmembrane region" description="Helical" evidence="1">
    <location>
        <begin position="7"/>
        <end position="24"/>
    </location>
</feature>
<sequence>MHDPIPLLRAIFIAAIAFNLFWLGDDALRTLSGFSFYELLPEPLMRLLSTLQSVIYLLMNLFLLLLLPRLQLKPAD</sequence>
<keyword evidence="1" id="KW-0472">Membrane</keyword>
<reference evidence="2" key="5">
    <citation type="submission" date="2024-05" db="EMBL/GenBank/DDBJ databases">
        <authorList>
            <person name="Sun Q."/>
            <person name="Sedlacek I."/>
        </authorList>
    </citation>
    <scope>NUCLEOTIDE SEQUENCE</scope>
    <source>
        <strain evidence="2">CCM 8778</strain>
    </source>
</reference>
<reference evidence="4" key="3">
    <citation type="submission" date="2017-12" db="EMBL/GenBank/DDBJ databases">
        <authorList>
            <person name="Yu X.-Y."/>
        </authorList>
    </citation>
    <scope>NUCLEOTIDE SEQUENCE [LARGE SCALE GENOMIC DNA]</scope>
    <source>
        <strain evidence="4">ZYSR67-Z</strain>
    </source>
</reference>
<comment type="caution">
    <text evidence="3">The sequence shown here is derived from an EMBL/GenBank/DDBJ whole genome shotgun (WGS) entry which is preliminary data.</text>
</comment>
<protein>
    <submittedName>
        <fullName evidence="3">Uncharacterized protein</fullName>
    </submittedName>
</protein>
<feature type="transmembrane region" description="Helical" evidence="1">
    <location>
        <begin position="44"/>
        <end position="67"/>
    </location>
</feature>
<keyword evidence="5" id="KW-1185">Reference proteome</keyword>
<dbReference type="AlphaFoldDB" id="A0A2I0CN07"/>
<evidence type="ECO:0000313" key="2">
    <source>
        <dbReference type="EMBL" id="GGH89954.1"/>
    </source>
</evidence>
<reference evidence="5" key="4">
    <citation type="journal article" date="2019" name="Int. J. Syst. Evol. Microbiol.">
        <title>The Global Catalogue of Microorganisms (GCM) 10K type strain sequencing project: providing services to taxonomists for standard genome sequencing and annotation.</title>
        <authorList>
            <consortium name="The Broad Institute Genomics Platform"/>
            <consortium name="The Broad Institute Genome Sequencing Center for Infectious Disease"/>
            <person name="Wu L."/>
            <person name="Ma J."/>
        </authorList>
    </citation>
    <scope>NUCLEOTIDE SEQUENCE [LARGE SCALE GENOMIC DNA]</scope>
    <source>
        <strain evidence="5">CCM 8778</strain>
    </source>
</reference>
<reference evidence="2" key="1">
    <citation type="journal article" date="2014" name="Int. J. Syst. Evol. Microbiol.">
        <title>Complete genome of a new Firmicutes species belonging to the dominant human colonic microbiota ('Ruminococcus bicirculans') reveals two chromosomes and a selective capacity to utilize plant glucans.</title>
        <authorList>
            <consortium name="NISC Comparative Sequencing Program"/>
            <person name="Wegmann U."/>
            <person name="Louis P."/>
            <person name="Goesmann A."/>
            <person name="Henrissat B."/>
            <person name="Duncan S.H."/>
            <person name="Flint H.J."/>
        </authorList>
    </citation>
    <scope>NUCLEOTIDE SEQUENCE</scope>
    <source>
        <strain evidence="2">CCM 8778</strain>
    </source>
</reference>
<accession>A0A2I0CN07</accession>
<dbReference type="EMBL" id="BMDE01000002">
    <property type="protein sequence ID" value="GGH89954.1"/>
    <property type="molecule type" value="Genomic_DNA"/>
</dbReference>
<keyword evidence="1" id="KW-0812">Transmembrane</keyword>
<proteinExistence type="predicted"/>
<evidence type="ECO:0000256" key="1">
    <source>
        <dbReference type="SAM" id="Phobius"/>
    </source>
</evidence>
<dbReference type="RefSeq" id="WP_093984853.1">
    <property type="nucleotide sequence ID" value="NZ_BMDE01000002.1"/>
</dbReference>
<evidence type="ECO:0000313" key="5">
    <source>
        <dbReference type="Proteomes" id="UP000655550"/>
    </source>
</evidence>
<dbReference type="EMBL" id="PIYS01000026">
    <property type="protein sequence ID" value="PKF70511.1"/>
    <property type="molecule type" value="Genomic_DNA"/>
</dbReference>
<name>A0A2I0CN07_9PSED</name>
<organism evidence="3 4">
    <name type="scientific">Pseudomonas fluvialis</name>
    <dbReference type="NCBI Taxonomy" id="1793966"/>
    <lineage>
        <taxon>Bacteria</taxon>
        <taxon>Pseudomonadati</taxon>
        <taxon>Pseudomonadota</taxon>
        <taxon>Gammaproteobacteria</taxon>
        <taxon>Pseudomonadales</taxon>
        <taxon>Pseudomonadaceae</taxon>
        <taxon>Pseudomonas</taxon>
    </lineage>
</organism>
<evidence type="ECO:0000313" key="3">
    <source>
        <dbReference type="EMBL" id="PKF70511.1"/>
    </source>
</evidence>
<dbReference type="Proteomes" id="UP000242861">
    <property type="component" value="Unassembled WGS sequence"/>
</dbReference>
<keyword evidence="1" id="KW-1133">Transmembrane helix</keyword>
<reference evidence="3" key="2">
    <citation type="submission" date="2017-12" db="EMBL/GenBank/DDBJ databases">
        <authorList>
            <person name="Hurst M.R.H."/>
        </authorList>
    </citation>
    <scope>NUCLEOTIDE SEQUENCE [LARGE SCALE GENOMIC DNA]</scope>
    <source>
        <strain evidence="3">ZYSR67-Z</strain>
    </source>
</reference>
<gene>
    <name evidence="3" type="ORF">CW360_12890</name>
    <name evidence="2" type="ORF">GCM10007363_06300</name>
</gene>
<evidence type="ECO:0000313" key="4">
    <source>
        <dbReference type="Proteomes" id="UP000242861"/>
    </source>
</evidence>